<name>A0A2H0DVV0_9BACT</name>
<dbReference type="InterPro" id="IPR011332">
    <property type="entry name" value="Ribosomal_zn-bd"/>
</dbReference>
<organism evidence="7 8">
    <name type="scientific">Candidatus Campbellbacteria bacterium CG22_combo_CG10-13_8_21_14_all_43_18</name>
    <dbReference type="NCBI Taxonomy" id="1974530"/>
    <lineage>
        <taxon>Bacteria</taxon>
        <taxon>Candidatus Campbelliibacteriota</taxon>
    </lineage>
</organism>
<dbReference type="PANTHER" id="PTHR35534">
    <property type="entry name" value="50S RIBOSOMAL PROTEIN L32"/>
    <property type="match status" value="1"/>
</dbReference>
<dbReference type="HAMAP" id="MF_00340">
    <property type="entry name" value="Ribosomal_bL32"/>
    <property type="match status" value="1"/>
</dbReference>
<dbReference type="InterPro" id="IPR044957">
    <property type="entry name" value="Ribosomal_bL32_bact"/>
</dbReference>
<comment type="similarity">
    <text evidence="1 5">Belongs to the bacterial ribosomal protein bL32 family.</text>
</comment>
<feature type="region of interest" description="Disordered" evidence="6">
    <location>
        <begin position="65"/>
        <end position="108"/>
    </location>
</feature>
<keyword evidence="2 5" id="KW-0689">Ribosomal protein</keyword>
<dbReference type="Pfam" id="PF01783">
    <property type="entry name" value="Ribosomal_L32p"/>
    <property type="match status" value="1"/>
</dbReference>
<feature type="compositionally biased region" description="Basic residues" evidence="6">
    <location>
        <begin position="1"/>
        <end position="19"/>
    </location>
</feature>
<dbReference type="NCBIfam" id="TIGR01031">
    <property type="entry name" value="rpmF_bact"/>
    <property type="match status" value="1"/>
</dbReference>
<feature type="region of interest" description="Disordered" evidence="6">
    <location>
        <begin position="1"/>
        <end position="23"/>
    </location>
</feature>
<proteinExistence type="inferred from homology"/>
<dbReference type="GO" id="GO:0003735">
    <property type="term" value="F:structural constituent of ribosome"/>
    <property type="evidence" value="ECO:0007669"/>
    <property type="project" value="InterPro"/>
</dbReference>
<reference evidence="7 8" key="1">
    <citation type="submission" date="2017-09" db="EMBL/GenBank/DDBJ databases">
        <title>Depth-based differentiation of microbial function through sediment-hosted aquifers and enrichment of novel symbionts in the deep terrestrial subsurface.</title>
        <authorList>
            <person name="Probst A.J."/>
            <person name="Ladd B."/>
            <person name="Jarett J.K."/>
            <person name="Geller-Mcgrath D.E."/>
            <person name="Sieber C.M."/>
            <person name="Emerson J.B."/>
            <person name="Anantharaman K."/>
            <person name="Thomas B.C."/>
            <person name="Malmstrom R."/>
            <person name="Stieglmeier M."/>
            <person name="Klingl A."/>
            <person name="Woyke T."/>
            <person name="Ryan C.M."/>
            <person name="Banfield J.F."/>
        </authorList>
    </citation>
    <scope>NUCLEOTIDE SEQUENCE [LARGE SCALE GENOMIC DNA]</scope>
    <source>
        <strain evidence="7">CG22_combo_CG10-13_8_21_14_all_43_18</strain>
    </source>
</reference>
<feature type="compositionally biased region" description="Basic and acidic residues" evidence="6">
    <location>
        <begin position="65"/>
        <end position="95"/>
    </location>
</feature>
<evidence type="ECO:0000256" key="6">
    <source>
        <dbReference type="SAM" id="MobiDB-lite"/>
    </source>
</evidence>
<evidence type="ECO:0000313" key="8">
    <source>
        <dbReference type="Proteomes" id="UP000231276"/>
    </source>
</evidence>
<dbReference type="Proteomes" id="UP000231276">
    <property type="component" value="Unassembled WGS sequence"/>
</dbReference>
<evidence type="ECO:0000256" key="4">
    <source>
        <dbReference type="ARBA" id="ARBA00035178"/>
    </source>
</evidence>
<dbReference type="PANTHER" id="PTHR35534:SF1">
    <property type="entry name" value="LARGE RIBOSOMAL SUBUNIT PROTEIN BL32"/>
    <property type="match status" value="1"/>
</dbReference>
<evidence type="ECO:0000256" key="1">
    <source>
        <dbReference type="ARBA" id="ARBA00008560"/>
    </source>
</evidence>
<protein>
    <recommendedName>
        <fullName evidence="4 5">Large ribosomal subunit protein bL32</fullName>
    </recommendedName>
</protein>
<evidence type="ECO:0000256" key="5">
    <source>
        <dbReference type="HAMAP-Rule" id="MF_00340"/>
    </source>
</evidence>
<dbReference type="GO" id="GO:0006412">
    <property type="term" value="P:translation"/>
    <property type="evidence" value="ECO:0007669"/>
    <property type="project" value="UniProtKB-UniRule"/>
</dbReference>
<dbReference type="AlphaFoldDB" id="A0A2H0DVV0"/>
<dbReference type="GO" id="GO:0015934">
    <property type="term" value="C:large ribosomal subunit"/>
    <property type="evidence" value="ECO:0007669"/>
    <property type="project" value="InterPro"/>
</dbReference>
<dbReference type="SUPFAM" id="SSF57829">
    <property type="entry name" value="Zn-binding ribosomal proteins"/>
    <property type="match status" value="1"/>
</dbReference>
<evidence type="ECO:0000256" key="3">
    <source>
        <dbReference type="ARBA" id="ARBA00023274"/>
    </source>
</evidence>
<evidence type="ECO:0000256" key="2">
    <source>
        <dbReference type="ARBA" id="ARBA00022980"/>
    </source>
</evidence>
<sequence>MSVRMRHTKGHTRNRRSHHALKEPRLAKCADCGEFHLRHRVCLNCGKYRGKVIIDIEKEIAKREEKAKRKKKELEQAGIKENKSEKDEVKEEKSKKAPKLQAGELSKK</sequence>
<accession>A0A2H0DVV0</accession>
<evidence type="ECO:0000313" key="7">
    <source>
        <dbReference type="EMBL" id="PIP86305.1"/>
    </source>
</evidence>
<dbReference type="InterPro" id="IPR002677">
    <property type="entry name" value="Ribosomal_bL32"/>
</dbReference>
<comment type="caution">
    <text evidence="7">The sequence shown here is derived from an EMBL/GenBank/DDBJ whole genome shotgun (WGS) entry which is preliminary data.</text>
</comment>
<dbReference type="EMBL" id="PCTS01000037">
    <property type="protein sequence ID" value="PIP86305.1"/>
    <property type="molecule type" value="Genomic_DNA"/>
</dbReference>
<gene>
    <name evidence="5 7" type="primary">rpmF</name>
    <name evidence="7" type="ORF">COW82_02695</name>
</gene>
<keyword evidence="3 5" id="KW-0687">Ribonucleoprotein</keyword>